<dbReference type="RefSeq" id="WP_031181837.1">
    <property type="nucleotide sequence ID" value="NZ_CP032229.1"/>
</dbReference>
<dbReference type="STRING" id="73044.GCA_000725795_03658"/>
<dbReference type="EMBL" id="CP032229">
    <property type="protein sequence ID" value="QBJ89368.1"/>
    <property type="molecule type" value="Genomic_DNA"/>
</dbReference>
<evidence type="ECO:0000256" key="1">
    <source>
        <dbReference type="SAM" id="MobiDB-lite"/>
    </source>
</evidence>
<dbReference type="OrthoDB" id="4306386at2"/>
<dbReference type="AlphaFoldDB" id="A0A4P6TV51"/>
<gene>
    <name evidence="2" type="ORF">D0Z67_02940</name>
</gene>
<accession>A0A4P6TV51</accession>
<proteinExistence type="predicted"/>
<evidence type="ECO:0000313" key="2">
    <source>
        <dbReference type="EMBL" id="QBJ89368.1"/>
    </source>
</evidence>
<dbReference type="GeneID" id="300097885"/>
<evidence type="ECO:0000313" key="3">
    <source>
        <dbReference type="Proteomes" id="UP000292547"/>
    </source>
</evidence>
<sequence>MPEERNDEEAGETNLPRPRRRLTEEEFRELMREARQEARRLRYGRPPEEDSAVALRTQHAEFGAAAH</sequence>
<feature type="region of interest" description="Disordered" evidence="1">
    <location>
        <begin position="1"/>
        <end position="23"/>
    </location>
</feature>
<reference evidence="2 3" key="1">
    <citation type="submission" date="2018-08" db="EMBL/GenBank/DDBJ databases">
        <title>The complete genome sequence of Streptomyces seoulensis, a pioneer strain for nickel superoxide dismutase discovery.</title>
        <authorList>
            <person name="Shin J."/>
            <person name="Lee J.-S."/>
            <person name="Lee E.-J."/>
            <person name="Youn H.-D."/>
        </authorList>
    </citation>
    <scope>NUCLEOTIDE SEQUENCE [LARGE SCALE GENOMIC DNA]</scope>
    <source>
        <strain evidence="2 3">KCTC 9819</strain>
    </source>
</reference>
<name>A0A4P6TV51_STRSO</name>
<organism evidence="2 3">
    <name type="scientific">Streptomyces seoulensis</name>
    <dbReference type="NCBI Taxonomy" id="73044"/>
    <lineage>
        <taxon>Bacteria</taxon>
        <taxon>Bacillati</taxon>
        <taxon>Actinomycetota</taxon>
        <taxon>Actinomycetes</taxon>
        <taxon>Kitasatosporales</taxon>
        <taxon>Streptomycetaceae</taxon>
        <taxon>Streptomyces</taxon>
    </lineage>
</organism>
<protein>
    <submittedName>
        <fullName evidence="2">Uncharacterized protein</fullName>
    </submittedName>
</protein>
<keyword evidence="3" id="KW-1185">Reference proteome</keyword>
<dbReference type="Proteomes" id="UP000292547">
    <property type="component" value="Chromosome"/>
</dbReference>
<dbReference type="KEGG" id="sseo:D0Z67_02940"/>
<feature type="compositionally biased region" description="Acidic residues" evidence="1">
    <location>
        <begin position="1"/>
        <end position="11"/>
    </location>
</feature>